<sequence length="197" mass="21548">MRLELDMAPTVLPVDEADVWTFLRLTLDETLSPPAPVDAADVRSLIDAAVAELDGWDGFLGRCLIEQSWTLYLDGFPRSDLLVPLPPLIAVDAIEYDDTSGSAVTLDPSAYRVAGIGGDGRIVPVTRWPSTPTTPECVRVAFTAGFGDDPAAVPMPIRQWIKDRVADRYGQRGHVTFAHPYRVPGVDDLAAYRVWSL</sequence>
<dbReference type="InterPro" id="IPR011738">
    <property type="entry name" value="Phage_CHP"/>
</dbReference>
<dbReference type="STRING" id="69960.SAMN05421720_101344"/>
<name>A0A1G6X1R9_9PROT</name>
<organism evidence="1 2">
    <name type="scientific">Rhodospira trueperi</name>
    <dbReference type="NCBI Taxonomy" id="69960"/>
    <lineage>
        <taxon>Bacteria</taxon>
        <taxon>Pseudomonadati</taxon>
        <taxon>Pseudomonadota</taxon>
        <taxon>Alphaproteobacteria</taxon>
        <taxon>Rhodospirillales</taxon>
        <taxon>Rhodospirillaceae</taxon>
        <taxon>Rhodospira</taxon>
    </lineage>
</organism>
<dbReference type="RefSeq" id="WP_176793251.1">
    <property type="nucleotide sequence ID" value="NZ_FNAP01000001.1"/>
</dbReference>
<accession>A0A1G6X1R9</accession>
<dbReference type="Proteomes" id="UP000199412">
    <property type="component" value="Unassembled WGS sequence"/>
</dbReference>
<evidence type="ECO:0000313" key="2">
    <source>
        <dbReference type="Proteomes" id="UP000199412"/>
    </source>
</evidence>
<dbReference type="NCBIfam" id="TIGR02215">
    <property type="entry name" value="phage_chp_gp8"/>
    <property type="match status" value="1"/>
</dbReference>
<protein>
    <recommendedName>
        <fullName evidence="3">Phage gp6-like head-tail connector protein</fullName>
    </recommendedName>
</protein>
<gene>
    <name evidence="1" type="ORF">SAMN05421720_101344</name>
</gene>
<evidence type="ECO:0008006" key="3">
    <source>
        <dbReference type="Google" id="ProtNLM"/>
    </source>
</evidence>
<evidence type="ECO:0000313" key="1">
    <source>
        <dbReference type="EMBL" id="SDD72019.1"/>
    </source>
</evidence>
<keyword evidence="2" id="KW-1185">Reference proteome</keyword>
<dbReference type="AlphaFoldDB" id="A0A1G6X1R9"/>
<reference evidence="1 2" key="1">
    <citation type="submission" date="2016-10" db="EMBL/GenBank/DDBJ databases">
        <authorList>
            <person name="de Groot N.N."/>
        </authorList>
    </citation>
    <scope>NUCLEOTIDE SEQUENCE [LARGE SCALE GENOMIC DNA]</scope>
    <source>
        <strain evidence="1 2">ATCC 700224</strain>
    </source>
</reference>
<dbReference type="EMBL" id="FNAP01000001">
    <property type="protein sequence ID" value="SDD72019.1"/>
    <property type="molecule type" value="Genomic_DNA"/>
</dbReference>
<proteinExistence type="predicted"/>